<accession>A0A0N8P016</accession>
<evidence type="ECO:0000313" key="2">
    <source>
        <dbReference type="EMBL" id="KPU75868.1"/>
    </source>
</evidence>
<feature type="signal peptide" evidence="1">
    <location>
        <begin position="1"/>
        <end position="19"/>
    </location>
</feature>
<dbReference type="STRING" id="7217.A0A0N8P016"/>
<evidence type="ECO:0000313" key="3">
    <source>
        <dbReference type="Proteomes" id="UP000007801"/>
    </source>
</evidence>
<dbReference type="OrthoDB" id="7831182at2759"/>
<organism evidence="2 3">
    <name type="scientific">Drosophila ananassae</name>
    <name type="common">Fruit fly</name>
    <dbReference type="NCBI Taxonomy" id="7217"/>
    <lineage>
        <taxon>Eukaryota</taxon>
        <taxon>Metazoa</taxon>
        <taxon>Ecdysozoa</taxon>
        <taxon>Arthropoda</taxon>
        <taxon>Hexapoda</taxon>
        <taxon>Insecta</taxon>
        <taxon>Pterygota</taxon>
        <taxon>Neoptera</taxon>
        <taxon>Endopterygota</taxon>
        <taxon>Diptera</taxon>
        <taxon>Brachycera</taxon>
        <taxon>Muscomorpha</taxon>
        <taxon>Ephydroidea</taxon>
        <taxon>Drosophilidae</taxon>
        <taxon>Drosophila</taxon>
        <taxon>Sophophora</taxon>
    </lineage>
</organism>
<keyword evidence="1" id="KW-0732">Signal</keyword>
<protein>
    <recommendedName>
        <fullName evidence="4">Kazal-like domain-containing protein</fullName>
    </recommendedName>
</protein>
<proteinExistence type="predicted"/>
<evidence type="ECO:0008006" key="4">
    <source>
        <dbReference type="Google" id="ProtNLM"/>
    </source>
</evidence>
<dbReference type="EMBL" id="CH902619">
    <property type="protein sequence ID" value="KPU75868.1"/>
    <property type="molecule type" value="Genomic_DNA"/>
</dbReference>
<feature type="chain" id="PRO_5006028988" description="Kazal-like domain-containing protein" evidence="1">
    <location>
        <begin position="20"/>
        <end position="88"/>
    </location>
</feature>
<name>A0A0N8P016_DROAN</name>
<dbReference type="Proteomes" id="UP000007801">
    <property type="component" value="Unassembled WGS sequence"/>
</dbReference>
<keyword evidence="3" id="KW-1185">Reference proteome</keyword>
<dbReference type="AlphaFoldDB" id="A0A0N8P016"/>
<dbReference type="GeneID" id="26514990"/>
<gene>
    <name evidence="2" type="primary">Dana\GF27581</name>
    <name evidence="2" type="ORF">GF27581</name>
</gene>
<evidence type="ECO:0000256" key="1">
    <source>
        <dbReference type="SAM" id="SignalP"/>
    </source>
</evidence>
<reference evidence="2 3" key="1">
    <citation type="journal article" date="2007" name="Nature">
        <title>Evolution of genes and genomes on the Drosophila phylogeny.</title>
        <authorList>
            <consortium name="Drosophila 12 Genomes Consortium"/>
            <person name="Clark A.G."/>
            <person name="Eisen M.B."/>
            <person name="Smith D.R."/>
            <person name="Bergman C.M."/>
            <person name="Oliver B."/>
            <person name="Markow T.A."/>
            <person name="Kaufman T.C."/>
            <person name="Kellis M."/>
            <person name="Gelbart W."/>
            <person name="Iyer V.N."/>
            <person name="Pollard D.A."/>
            <person name="Sackton T.B."/>
            <person name="Larracuente A.M."/>
            <person name="Singh N.D."/>
            <person name="Abad J.P."/>
            <person name="Abt D.N."/>
            <person name="Adryan B."/>
            <person name="Aguade M."/>
            <person name="Akashi H."/>
            <person name="Anderson W.W."/>
            <person name="Aquadro C.F."/>
            <person name="Ardell D.H."/>
            <person name="Arguello R."/>
            <person name="Artieri C.G."/>
            <person name="Barbash D.A."/>
            <person name="Barker D."/>
            <person name="Barsanti P."/>
            <person name="Batterham P."/>
            <person name="Batzoglou S."/>
            <person name="Begun D."/>
            <person name="Bhutkar A."/>
            <person name="Blanco E."/>
            <person name="Bosak S.A."/>
            <person name="Bradley R.K."/>
            <person name="Brand A.D."/>
            <person name="Brent M.R."/>
            <person name="Brooks A.N."/>
            <person name="Brown R.H."/>
            <person name="Butlin R.K."/>
            <person name="Caggese C."/>
            <person name="Calvi B.R."/>
            <person name="Bernardo de Carvalho A."/>
            <person name="Caspi A."/>
            <person name="Castrezana S."/>
            <person name="Celniker S.E."/>
            <person name="Chang J.L."/>
            <person name="Chapple C."/>
            <person name="Chatterji S."/>
            <person name="Chinwalla A."/>
            <person name="Civetta A."/>
            <person name="Clifton S.W."/>
            <person name="Comeron J.M."/>
            <person name="Costello J.C."/>
            <person name="Coyne J.A."/>
            <person name="Daub J."/>
            <person name="David R.G."/>
            <person name="Delcher A.L."/>
            <person name="Delehaunty K."/>
            <person name="Do C.B."/>
            <person name="Ebling H."/>
            <person name="Edwards K."/>
            <person name="Eickbush T."/>
            <person name="Evans J.D."/>
            <person name="Filipski A."/>
            <person name="Findeiss S."/>
            <person name="Freyhult E."/>
            <person name="Fulton L."/>
            <person name="Fulton R."/>
            <person name="Garcia A.C."/>
            <person name="Gardiner A."/>
            <person name="Garfield D.A."/>
            <person name="Garvin B.E."/>
            <person name="Gibson G."/>
            <person name="Gilbert D."/>
            <person name="Gnerre S."/>
            <person name="Godfrey J."/>
            <person name="Good R."/>
            <person name="Gotea V."/>
            <person name="Gravely B."/>
            <person name="Greenberg A.J."/>
            <person name="Griffiths-Jones S."/>
            <person name="Gross S."/>
            <person name="Guigo R."/>
            <person name="Gustafson E.A."/>
            <person name="Haerty W."/>
            <person name="Hahn M.W."/>
            <person name="Halligan D.L."/>
            <person name="Halpern A.L."/>
            <person name="Halter G.M."/>
            <person name="Han M.V."/>
            <person name="Heger A."/>
            <person name="Hillier L."/>
            <person name="Hinrichs A.S."/>
            <person name="Holmes I."/>
            <person name="Hoskins R.A."/>
            <person name="Hubisz M.J."/>
            <person name="Hultmark D."/>
            <person name="Huntley M.A."/>
            <person name="Jaffe D.B."/>
            <person name="Jagadeeshan S."/>
            <person name="Jeck W.R."/>
            <person name="Johnson J."/>
            <person name="Jones C.D."/>
            <person name="Jordan W.C."/>
            <person name="Karpen G.H."/>
            <person name="Kataoka E."/>
            <person name="Keightley P.D."/>
            <person name="Kheradpour P."/>
            <person name="Kirkness E.F."/>
            <person name="Koerich L.B."/>
            <person name="Kristiansen K."/>
            <person name="Kudrna D."/>
            <person name="Kulathinal R.J."/>
            <person name="Kumar S."/>
            <person name="Kwok R."/>
            <person name="Lander E."/>
            <person name="Langley C.H."/>
            <person name="Lapoint R."/>
            <person name="Lazzaro B.P."/>
            <person name="Lee S.J."/>
            <person name="Levesque L."/>
            <person name="Li R."/>
            <person name="Lin C.F."/>
            <person name="Lin M.F."/>
            <person name="Lindblad-Toh K."/>
            <person name="Llopart A."/>
            <person name="Long M."/>
            <person name="Low L."/>
            <person name="Lozovsky E."/>
            <person name="Lu J."/>
            <person name="Luo M."/>
            <person name="Machado C.A."/>
            <person name="Makalowski W."/>
            <person name="Marzo M."/>
            <person name="Matsuda M."/>
            <person name="Matzkin L."/>
            <person name="McAllister B."/>
            <person name="McBride C.S."/>
            <person name="McKernan B."/>
            <person name="McKernan K."/>
            <person name="Mendez-Lago M."/>
            <person name="Minx P."/>
            <person name="Mollenhauer M.U."/>
            <person name="Montooth K."/>
            <person name="Mount S.M."/>
            <person name="Mu X."/>
            <person name="Myers E."/>
            <person name="Negre B."/>
            <person name="Newfeld S."/>
            <person name="Nielsen R."/>
            <person name="Noor M.A."/>
            <person name="O'Grady P."/>
            <person name="Pachter L."/>
            <person name="Papaceit M."/>
            <person name="Parisi M.J."/>
            <person name="Parisi M."/>
            <person name="Parts L."/>
            <person name="Pedersen J.S."/>
            <person name="Pesole G."/>
            <person name="Phillippy A.M."/>
            <person name="Ponting C.P."/>
            <person name="Pop M."/>
            <person name="Porcelli D."/>
            <person name="Powell J.R."/>
            <person name="Prohaska S."/>
            <person name="Pruitt K."/>
            <person name="Puig M."/>
            <person name="Quesneville H."/>
            <person name="Ram K.R."/>
            <person name="Rand D."/>
            <person name="Rasmussen M.D."/>
            <person name="Reed L.K."/>
            <person name="Reenan R."/>
            <person name="Reily A."/>
            <person name="Remington K.A."/>
            <person name="Rieger T.T."/>
            <person name="Ritchie M.G."/>
            <person name="Robin C."/>
            <person name="Rogers Y.H."/>
            <person name="Rohde C."/>
            <person name="Rozas J."/>
            <person name="Rubenfield M.J."/>
            <person name="Ruiz A."/>
            <person name="Russo S."/>
            <person name="Salzberg S.L."/>
            <person name="Sanchez-Gracia A."/>
            <person name="Saranga D.J."/>
            <person name="Sato H."/>
            <person name="Schaeffer S.W."/>
            <person name="Schatz M.C."/>
            <person name="Schlenke T."/>
            <person name="Schwartz R."/>
            <person name="Segarra C."/>
            <person name="Singh R.S."/>
            <person name="Sirot L."/>
            <person name="Sirota M."/>
            <person name="Sisneros N.B."/>
            <person name="Smith C.D."/>
            <person name="Smith T.F."/>
            <person name="Spieth J."/>
            <person name="Stage D.E."/>
            <person name="Stark A."/>
            <person name="Stephan W."/>
            <person name="Strausberg R.L."/>
            <person name="Strempel S."/>
            <person name="Sturgill D."/>
            <person name="Sutton G."/>
            <person name="Sutton G.G."/>
            <person name="Tao W."/>
            <person name="Teichmann S."/>
            <person name="Tobari Y.N."/>
            <person name="Tomimura Y."/>
            <person name="Tsolas J.M."/>
            <person name="Valente V.L."/>
            <person name="Venter E."/>
            <person name="Venter J.C."/>
            <person name="Vicario S."/>
            <person name="Vieira F.G."/>
            <person name="Vilella A.J."/>
            <person name="Villasante A."/>
            <person name="Walenz B."/>
            <person name="Wang J."/>
            <person name="Wasserman M."/>
            <person name="Watts T."/>
            <person name="Wilson D."/>
            <person name="Wilson R.K."/>
            <person name="Wing R.A."/>
            <person name="Wolfner M.F."/>
            <person name="Wong A."/>
            <person name="Wong G.K."/>
            <person name="Wu C.I."/>
            <person name="Wu G."/>
            <person name="Yamamoto D."/>
            <person name="Yang H.P."/>
            <person name="Yang S.P."/>
            <person name="Yorke J.A."/>
            <person name="Yoshida K."/>
            <person name="Zdobnov E."/>
            <person name="Zhang P."/>
            <person name="Zhang Y."/>
            <person name="Zimin A.V."/>
            <person name="Baldwin J."/>
            <person name="Abdouelleil A."/>
            <person name="Abdulkadir J."/>
            <person name="Abebe A."/>
            <person name="Abera B."/>
            <person name="Abreu J."/>
            <person name="Acer S.C."/>
            <person name="Aftuck L."/>
            <person name="Alexander A."/>
            <person name="An P."/>
            <person name="Anderson E."/>
            <person name="Anderson S."/>
            <person name="Arachi H."/>
            <person name="Azer M."/>
            <person name="Bachantsang P."/>
            <person name="Barry A."/>
            <person name="Bayul T."/>
            <person name="Berlin A."/>
            <person name="Bessette D."/>
            <person name="Bloom T."/>
            <person name="Blye J."/>
            <person name="Boguslavskiy L."/>
            <person name="Bonnet C."/>
            <person name="Boukhgalter B."/>
            <person name="Bourzgui I."/>
            <person name="Brown A."/>
            <person name="Cahill P."/>
            <person name="Channer S."/>
            <person name="Cheshatsang Y."/>
            <person name="Chuda L."/>
            <person name="Citroen M."/>
            <person name="Collymore A."/>
            <person name="Cooke P."/>
            <person name="Costello M."/>
            <person name="D'Aco K."/>
            <person name="Daza R."/>
            <person name="De Haan G."/>
            <person name="DeGray S."/>
            <person name="DeMaso C."/>
            <person name="Dhargay N."/>
            <person name="Dooley K."/>
            <person name="Dooley E."/>
            <person name="Doricent M."/>
            <person name="Dorje P."/>
            <person name="Dorjee K."/>
            <person name="Dupes A."/>
            <person name="Elong R."/>
            <person name="Falk J."/>
            <person name="Farina A."/>
            <person name="Faro S."/>
            <person name="Ferguson D."/>
            <person name="Fisher S."/>
            <person name="Foley C.D."/>
            <person name="Franke A."/>
            <person name="Friedrich D."/>
            <person name="Gadbois L."/>
            <person name="Gearin G."/>
            <person name="Gearin C.R."/>
            <person name="Giannoukos G."/>
            <person name="Goode T."/>
            <person name="Graham J."/>
            <person name="Grandbois E."/>
            <person name="Grewal S."/>
            <person name="Gyaltsen K."/>
            <person name="Hafez N."/>
            <person name="Hagos B."/>
            <person name="Hall J."/>
            <person name="Henson C."/>
            <person name="Hollinger A."/>
            <person name="Honan T."/>
            <person name="Huard M.D."/>
            <person name="Hughes L."/>
            <person name="Hurhula B."/>
            <person name="Husby M.E."/>
            <person name="Kamat A."/>
            <person name="Kanga B."/>
            <person name="Kashin S."/>
            <person name="Khazanovich D."/>
            <person name="Kisner P."/>
            <person name="Lance K."/>
            <person name="Lara M."/>
            <person name="Lee W."/>
            <person name="Lennon N."/>
            <person name="Letendre F."/>
            <person name="LeVine R."/>
            <person name="Lipovsky A."/>
            <person name="Liu X."/>
            <person name="Liu J."/>
            <person name="Liu S."/>
            <person name="Lokyitsang T."/>
            <person name="Lokyitsang Y."/>
            <person name="Lubonja R."/>
            <person name="Lui A."/>
            <person name="MacDonald P."/>
            <person name="Magnisalis V."/>
            <person name="Maru K."/>
            <person name="Matthews C."/>
            <person name="McCusker W."/>
            <person name="McDonough S."/>
            <person name="Mehta T."/>
            <person name="Meldrim J."/>
            <person name="Meneus L."/>
            <person name="Mihai O."/>
            <person name="Mihalev A."/>
            <person name="Mihova T."/>
            <person name="Mittelman R."/>
            <person name="Mlenga V."/>
            <person name="Montmayeur A."/>
            <person name="Mulrain L."/>
            <person name="Navidi A."/>
            <person name="Naylor J."/>
            <person name="Negash T."/>
            <person name="Nguyen T."/>
            <person name="Nguyen N."/>
            <person name="Nicol R."/>
            <person name="Norbu C."/>
            <person name="Norbu N."/>
            <person name="Novod N."/>
            <person name="O'Neill B."/>
            <person name="Osman S."/>
            <person name="Markiewicz E."/>
            <person name="Oyono O.L."/>
            <person name="Patti C."/>
            <person name="Phunkhang P."/>
            <person name="Pierre F."/>
            <person name="Priest M."/>
            <person name="Raghuraman S."/>
            <person name="Rege F."/>
            <person name="Reyes R."/>
            <person name="Rise C."/>
            <person name="Rogov P."/>
            <person name="Ross K."/>
            <person name="Ryan E."/>
            <person name="Settipalli S."/>
            <person name="Shea T."/>
            <person name="Sherpa N."/>
            <person name="Shi L."/>
            <person name="Shih D."/>
            <person name="Sparrow T."/>
            <person name="Spaulding J."/>
            <person name="Stalker J."/>
            <person name="Stange-Thomann N."/>
            <person name="Stavropoulos S."/>
            <person name="Stone C."/>
            <person name="Strader C."/>
            <person name="Tesfaye S."/>
            <person name="Thomson T."/>
            <person name="Thoulutsang Y."/>
            <person name="Thoulutsang D."/>
            <person name="Topham K."/>
            <person name="Topping I."/>
            <person name="Tsamla T."/>
            <person name="Vassiliev H."/>
            <person name="Vo A."/>
            <person name="Wangchuk T."/>
            <person name="Wangdi T."/>
            <person name="Weiand M."/>
            <person name="Wilkinson J."/>
            <person name="Wilson A."/>
            <person name="Yadav S."/>
            <person name="Young G."/>
            <person name="Yu Q."/>
            <person name="Zembek L."/>
            <person name="Zhong D."/>
            <person name="Zimmer A."/>
            <person name="Zwirko Z."/>
            <person name="Jaffe D.B."/>
            <person name="Alvarez P."/>
            <person name="Brockman W."/>
            <person name="Butler J."/>
            <person name="Chin C."/>
            <person name="Gnerre S."/>
            <person name="Grabherr M."/>
            <person name="Kleber M."/>
            <person name="Mauceli E."/>
            <person name="MacCallum I."/>
        </authorList>
    </citation>
    <scope>NUCLEOTIDE SEQUENCE [LARGE SCALE GENOMIC DNA]</scope>
    <source>
        <strain evidence="3">Tucson 14024-0371.13</strain>
    </source>
</reference>
<sequence length="88" mass="10211">MRLHLAVFLSVTLFQTIYGFLPCSTRCNEAFRGQLVCAIMQRCYLDMEYCSLIAFNCARLLQHKPLFLVKSEGKCSDDKTPKCRTMEY</sequence>
<dbReference type="InParanoid" id="A0A0N8P016"/>
<dbReference type="KEGG" id="dan:26514990"/>